<evidence type="ECO:0000256" key="3">
    <source>
        <dbReference type="ARBA" id="ARBA00022679"/>
    </source>
</evidence>
<dbReference type="EMBL" id="JAGZMZ010000014">
    <property type="protein sequence ID" value="MBS4884394.1"/>
    <property type="molecule type" value="Genomic_DNA"/>
</dbReference>
<organism evidence="7 8">
    <name type="scientific">Amedibacillus dolichus</name>
    <dbReference type="NCBI Taxonomy" id="31971"/>
    <lineage>
        <taxon>Bacteria</taxon>
        <taxon>Bacillati</taxon>
        <taxon>Bacillota</taxon>
        <taxon>Erysipelotrichia</taxon>
        <taxon>Erysipelotrichales</taxon>
        <taxon>Erysipelotrichaceae</taxon>
        <taxon>Amedibacillus</taxon>
    </lineage>
</organism>
<dbReference type="Gene3D" id="3.40.50.970">
    <property type="match status" value="1"/>
</dbReference>
<evidence type="ECO:0000256" key="5">
    <source>
        <dbReference type="ARBA" id="ARBA00023052"/>
    </source>
</evidence>
<keyword evidence="3" id="KW-0808">Transferase</keyword>
<evidence type="ECO:0000313" key="8">
    <source>
        <dbReference type="Proteomes" id="UP000753219"/>
    </source>
</evidence>
<evidence type="ECO:0000256" key="1">
    <source>
        <dbReference type="ARBA" id="ARBA00001964"/>
    </source>
</evidence>
<name>A0A942WDK2_9FIRM</name>
<dbReference type="Proteomes" id="UP000753219">
    <property type="component" value="Unassembled WGS sequence"/>
</dbReference>
<sequence length="275" mass="29964">MYDFEVLKEHANNIRKNIVKTVTEAKSGHPGGSLSSVEYATAIYFTQMDVNKDNLESTNRDRFVLSKGHASPLLYSVLAERGFIEEEELKTFRKINSRLQGHPSMRKLPGVDMSTGSLGQGLSVAVGMALANKYEGNAHRIYTILGDGECQEGQIWEAAMAAAHYKLDNLLAFVDHNSLQIDGNVRDVMNPTPIDEKFKAFGWNVITLEDGNDIESVVKACEEAKTVSGKPTVIVGKTVKGKGVSFMENQAGWHGVAPSAEQCAQALAELEGGCK</sequence>
<dbReference type="GO" id="GO:0046872">
    <property type="term" value="F:metal ion binding"/>
    <property type="evidence" value="ECO:0007669"/>
    <property type="project" value="UniProtKB-KW"/>
</dbReference>
<dbReference type="Pfam" id="PF00456">
    <property type="entry name" value="Transketolase_N"/>
    <property type="match status" value="1"/>
</dbReference>
<evidence type="ECO:0000313" key="7">
    <source>
        <dbReference type="EMBL" id="MBS4884394.1"/>
    </source>
</evidence>
<protein>
    <submittedName>
        <fullName evidence="7">Transketolase</fullName>
    </submittedName>
</protein>
<dbReference type="InterPro" id="IPR029061">
    <property type="entry name" value="THDP-binding"/>
</dbReference>
<keyword evidence="4" id="KW-0479">Metal-binding</keyword>
<dbReference type="AlphaFoldDB" id="A0A942WDK2"/>
<comment type="caution">
    <text evidence="7">The sequence shown here is derived from an EMBL/GenBank/DDBJ whole genome shotgun (WGS) entry which is preliminary data.</text>
</comment>
<feature type="domain" description="Transketolase N-terminal" evidence="6">
    <location>
        <begin position="8"/>
        <end position="266"/>
    </location>
</feature>
<keyword evidence="5" id="KW-0786">Thiamine pyrophosphate</keyword>
<comment type="similarity">
    <text evidence="2">Belongs to the transketolase family.</text>
</comment>
<gene>
    <name evidence="7" type="ORF">KHZ85_06475</name>
</gene>
<dbReference type="SUPFAM" id="SSF52518">
    <property type="entry name" value="Thiamin diphosphate-binding fold (THDP-binding)"/>
    <property type="match status" value="1"/>
</dbReference>
<dbReference type="GO" id="GO:0016740">
    <property type="term" value="F:transferase activity"/>
    <property type="evidence" value="ECO:0007669"/>
    <property type="project" value="UniProtKB-KW"/>
</dbReference>
<evidence type="ECO:0000259" key="6">
    <source>
        <dbReference type="Pfam" id="PF00456"/>
    </source>
</evidence>
<accession>A0A942WDK2</accession>
<evidence type="ECO:0000256" key="4">
    <source>
        <dbReference type="ARBA" id="ARBA00022723"/>
    </source>
</evidence>
<proteinExistence type="inferred from homology"/>
<dbReference type="PROSITE" id="PS00801">
    <property type="entry name" value="TRANSKETOLASE_1"/>
    <property type="match status" value="1"/>
</dbReference>
<reference evidence="7" key="1">
    <citation type="submission" date="2021-02" db="EMBL/GenBank/DDBJ databases">
        <title>Infant gut strain persistence is associated with maternal origin, phylogeny, and functional potential including surface adhesion and iron acquisition.</title>
        <authorList>
            <person name="Lou Y.C."/>
        </authorList>
    </citation>
    <scope>NUCLEOTIDE SEQUENCE</scope>
    <source>
        <strain evidence="7">L3_108_103G1_dasL3_108_103G1_concoct_2</strain>
    </source>
</reference>
<dbReference type="CDD" id="cd02012">
    <property type="entry name" value="TPP_TK"/>
    <property type="match status" value="1"/>
</dbReference>
<dbReference type="InterPro" id="IPR049557">
    <property type="entry name" value="Transketolase_CS"/>
</dbReference>
<dbReference type="PANTHER" id="PTHR47514:SF1">
    <property type="entry name" value="TRANSKETOLASE N-TERMINAL SECTION-RELATED"/>
    <property type="match status" value="1"/>
</dbReference>
<dbReference type="PANTHER" id="PTHR47514">
    <property type="entry name" value="TRANSKETOLASE N-TERMINAL SECTION-RELATED"/>
    <property type="match status" value="1"/>
</dbReference>
<comment type="cofactor">
    <cofactor evidence="1">
        <name>thiamine diphosphate</name>
        <dbReference type="ChEBI" id="CHEBI:58937"/>
    </cofactor>
</comment>
<dbReference type="InterPro" id="IPR005474">
    <property type="entry name" value="Transketolase_N"/>
</dbReference>
<evidence type="ECO:0000256" key="2">
    <source>
        <dbReference type="ARBA" id="ARBA00007131"/>
    </source>
</evidence>